<dbReference type="SUPFAM" id="SSF48452">
    <property type="entry name" value="TPR-like"/>
    <property type="match status" value="1"/>
</dbReference>
<keyword evidence="3" id="KW-0808">Transferase</keyword>
<dbReference type="STRING" id="700598.Niako_2407"/>
<evidence type="ECO:0000313" key="4">
    <source>
        <dbReference type="Proteomes" id="UP000005438"/>
    </source>
</evidence>
<feature type="domain" description="Signal transduction histidine kinase internal region" evidence="2">
    <location>
        <begin position="417"/>
        <end position="494"/>
    </location>
</feature>
<dbReference type="RefSeq" id="WP_014218665.1">
    <property type="nucleotide sequence ID" value="NC_016609.1"/>
</dbReference>
<dbReference type="HOGENOM" id="CLU_439296_0_0_10"/>
<evidence type="ECO:0000259" key="2">
    <source>
        <dbReference type="Pfam" id="PF06580"/>
    </source>
</evidence>
<dbReference type="PANTHER" id="PTHR34220">
    <property type="entry name" value="SENSOR HISTIDINE KINASE YPDA"/>
    <property type="match status" value="1"/>
</dbReference>
<reference evidence="3 4" key="1">
    <citation type="submission" date="2011-12" db="EMBL/GenBank/DDBJ databases">
        <title>The complete genome of Niastella koreensis GR20-10.</title>
        <authorList>
            <consortium name="US DOE Joint Genome Institute (JGI-PGF)"/>
            <person name="Lucas S."/>
            <person name="Han J."/>
            <person name="Lapidus A."/>
            <person name="Bruce D."/>
            <person name="Goodwin L."/>
            <person name="Pitluck S."/>
            <person name="Peters L."/>
            <person name="Kyrpides N."/>
            <person name="Mavromatis K."/>
            <person name="Ivanova N."/>
            <person name="Mikhailova N."/>
            <person name="Davenport K."/>
            <person name="Saunders E."/>
            <person name="Detter J.C."/>
            <person name="Tapia R."/>
            <person name="Han C."/>
            <person name="Land M."/>
            <person name="Hauser L."/>
            <person name="Markowitz V."/>
            <person name="Cheng J.-F."/>
            <person name="Hugenholtz P."/>
            <person name="Woyke T."/>
            <person name="Wu D."/>
            <person name="Tindall B."/>
            <person name="Pomrenke H."/>
            <person name="Brambilla E."/>
            <person name="Klenk H.-P."/>
            <person name="Eisen J.A."/>
        </authorList>
    </citation>
    <scope>NUCLEOTIDE SEQUENCE [LARGE SCALE GENOMIC DNA]</scope>
    <source>
        <strain evidence="4">DSM 17620 / KACC 11465 / NBRC 106392 / GR20-10</strain>
    </source>
</reference>
<evidence type="ECO:0000313" key="3">
    <source>
        <dbReference type="EMBL" id="AEV98751.1"/>
    </source>
</evidence>
<dbReference type="InterPro" id="IPR010559">
    <property type="entry name" value="Sig_transdc_His_kin_internal"/>
</dbReference>
<accession>G8TLZ1</accession>
<dbReference type="Pfam" id="PF06580">
    <property type="entry name" value="His_kinase"/>
    <property type="match status" value="1"/>
</dbReference>
<dbReference type="KEGG" id="nko:Niako_2407"/>
<proteinExistence type="predicted"/>
<dbReference type="InterPro" id="IPR050640">
    <property type="entry name" value="Bact_2-comp_sensor_kinase"/>
</dbReference>
<dbReference type="SUPFAM" id="SSF55874">
    <property type="entry name" value="ATPase domain of HSP90 chaperone/DNA topoisomerase II/histidine kinase"/>
    <property type="match status" value="1"/>
</dbReference>
<dbReference type="Proteomes" id="UP000005438">
    <property type="component" value="Chromosome"/>
</dbReference>
<dbReference type="OrthoDB" id="607947at2"/>
<dbReference type="GO" id="GO:0016020">
    <property type="term" value="C:membrane"/>
    <property type="evidence" value="ECO:0007669"/>
    <property type="project" value="InterPro"/>
</dbReference>
<sequence>MYRIFVVAIICMACNTNGNHRQQPAKAPLLPFFKQRVNPLLQNLETTAAKKMLDSLLPYIEQKDNYIDMCSWLRCMAVVYQLENKLDSARLYADRSLQLALEKDTTQRQVLASKIQTADIMGDQHSLDSALIYGREAYFMAQKIDTPGLPLICLKLYNIYEKIGDLEMQKKYLFEGFQRSTSPKHKTVFATNISEYYEKVNEVDSALIFFQALMQDTSFSNPYYNAVRYENLGTLLSKKGYLKEGLAYQLKGMQISRELDELSAQSYYNIATTYLKLGEYLQDEHLLDTALRLASHEKNWALQKQIWRAKADNWTLQKKTWQASAAKDSAFAYYDKEVDSSVIARARELEAKYSLLEKDFQIKSLALSNQESERTREQQRRAIVQIICSVILLGIFLYWVWRRKQVNMKIREESLRQQLLRGQINSHFLYNSVDGLQELIEIGNTRSAINFIQHLAELFRLSLENARQPFVPLKNELDALTSYLTLQQVLAGNQFDFHIDVGGIADQQVILIPPMLLQPFVENAILHGFDGQQEKGELNIQIQKINKVLLCVIDDNGRGLKDAGDQSQKRSLSTTINKERLEILSRQTNTRAQLKITGKKEITGKAGVRVELIVPYQTPVFTKKGKRIDHTKAIG</sequence>
<feature type="transmembrane region" description="Helical" evidence="1">
    <location>
        <begin position="382"/>
        <end position="401"/>
    </location>
</feature>
<keyword evidence="1" id="KW-0812">Transmembrane</keyword>
<keyword evidence="1" id="KW-0472">Membrane</keyword>
<dbReference type="Gene3D" id="3.30.565.10">
    <property type="entry name" value="Histidine kinase-like ATPase, C-terminal domain"/>
    <property type="match status" value="1"/>
</dbReference>
<organism evidence="3 4">
    <name type="scientific">Niastella koreensis (strain DSM 17620 / KACC 11465 / NBRC 106392 / GR20-10)</name>
    <dbReference type="NCBI Taxonomy" id="700598"/>
    <lineage>
        <taxon>Bacteria</taxon>
        <taxon>Pseudomonadati</taxon>
        <taxon>Bacteroidota</taxon>
        <taxon>Chitinophagia</taxon>
        <taxon>Chitinophagales</taxon>
        <taxon>Chitinophagaceae</taxon>
        <taxon>Niastella</taxon>
    </lineage>
</organism>
<dbReference type="eggNOG" id="COG2972">
    <property type="taxonomic scope" value="Bacteria"/>
</dbReference>
<dbReference type="GO" id="GO:0000155">
    <property type="term" value="F:phosphorelay sensor kinase activity"/>
    <property type="evidence" value="ECO:0007669"/>
    <property type="project" value="InterPro"/>
</dbReference>
<name>G8TLZ1_NIAKG</name>
<dbReference type="AlphaFoldDB" id="G8TLZ1"/>
<dbReference type="Gene3D" id="1.25.40.10">
    <property type="entry name" value="Tetratricopeptide repeat domain"/>
    <property type="match status" value="2"/>
</dbReference>
<dbReference type="InterPro" id="IPR036890">
    <property type="entry name" value="HATPase_C_sf"/>
</dbReference>
<keyword evidence="1" id="KW-1133">Transmembrane helix</keyword>
<dbReference type="eggNOG" id="COG0457">
    <property type="taxonomic scope" value="Bacteria"/>
</dbReference>
<dbReference type="PANTHER" id="PTHR34220:SF7">
    <property type="entry name" value="SENSOR HISTIDINE KINASE YPDA"/>
    <property type="match status" value="1"/>
</dbReference>
<dbReference type="InterPro" id="IPR011990">
    <property type="entry name" value="TPR-like_helical_dom_sf"/>
</dbReference>
<protein>
    <submittedName>
        <fullName evidence="3">Putative signal transduction histidine kinase</fullName>
    </submittedName>
</protein>
<gene>
    <name evidence="3" type="ordered locus">Niako_2407</name>
</gene>
<keyword evidence="3" id="KW-0418">Kinase</keyword>
<evidence type="ECO:0000256" key="1">
    <source>
        <dbReference type="SAM" id="Phobius"/>
    </source>
</evidence>
<dbReference type="EMBL" id="CP003178">
    <property type="protein sequence ID" value="AEV98751.1"/>
    <property type="molecule type" value="Genomic_DNA"/>
</dbReference>